<evidence type="ECO:0000313" key="2">
    <source>
        <dbReference type="Proteomes" id="UP000241507"/>
    </source>
</evidence>
<sequence length="184" mass="21212">MNKFFLIIALVSFSGYSQTLVKADKQDKFDLNNQEKIFSSNAGYCKIYKVEPDIFILWNGYSEIDRITVANRDNLDELVRASKMILNADYNDEVYLETIPVYIKKEKIIGTTYSFYLTKQNTDVDMSDLTYSEINELAKTSDVNSVQSDGEKVIDKVKRITSEVTEGWMSLTKKQLEKLIGMNY</sequence>
<dbReference type="AlphaFoldDB" id="A0A2R3ZAA8"/>
<reference evidence="2" key="1">
    <citation type="submission" date="2018-03" db="EMBL/GenBank/DDBJ databases">
        <title>Gramella fulva sp. nov., isolated from a dry surface of tidal flat.</title>
        <authorList>
            <person name="Hwang S.H."/>
            <person name="Hwang W.M."/>
            <person name="Kang K."/>
            <person name="Ahn T.-Y."/>
        </authorList>
    </citation>
    <scope>NUCLEOTIDE SEQUENCE [LARGE SCALE GENOMIC DNA]</scope>
    <source>
        <strain evidence="2">SH35</strain>
    </source>
</reference>
<dbReference type="OrthoDB" id="9970517at2"/>
<dbReference type="EMBL" id="CP028136">
    <property type="protein sequence ID" value="AVR47215.1"/>
    <property type="molecule type" value="Genomic_DNA"/>
</dbReference>
<gene>
    <name evidence="1" type="ORF">C7S20_19250</name>
</gene>
<dbReference type="RefSeq" id="WP_107013981.1">
    <property type="nucleotide sequence ID" value="NZ_CP028136.1"/>
</dbReference>
<evidence type="ECO:0000313" key="1">
    <source>
        <dbReference type="EMBL" id="AVR47215.1"/>
    </source>
</evidence>
<keyword evidence="2" id="KW-1185">Reference proteome</keyword>
<dbReference type="KEGG" id="grs:C7S20_19250"/>
<proteinExistence type="predicted"/>
<name>A0A2R3ZAA8_9FLAO</name>
<dbReference type="Proteomes" id="UP000241507">
    <property type="component" value="Chromosome"/>
</dbReference>
<accession>A0A2R3ZAA8</accession>
<protein>
    <submittedName>
        <fullName evidence="1">Uncharacterized protein</fullName>
    </submittedName>
</protein>
<organism evidence="1 2">
    <name type="scientific">Christiangramia fulva</name>
    <dbReference type="NCBI Taxonomy" id="2126553"/>
    <lineage>
        <taxon>Bacteria</taxon>
        <taxon>Pseudomonadati</taxon>
        <taxon>Bacteroidota</taxon>
        <taxon>Flavobacteriia</taxon>
        <taxon>Flavobacteriales</taxon>
        <taxon>Flavobacteriaceae</taxon>
        <taxon>Christiangramia</taxon>
    </lineage>
</organism>